<reference evidence="2" key="1">
    <citation type="journal article" date="2020" name="Nature">
        <title>Giant virus diversity and host interactions through global metagenomics.</title>
        <authorList>
            <person name="Schulz F."/>
            <person name="Roux S."/>
            <person name="Paez-Espino D."/>
            <person name="Jungbluth S."/>
            <person name="Walsh D.A."/>
            <person name="Denef V.J."/>
            <person name="McMahon K.D."/>
            <person name="Konstantinidis K.T."/>
            <person name="Eloe-Fadrosh E.A."/>
            <person name="Kyrpides N.C."/>
            <person name="Woyke T."/>
        </authorList>
    </citation>
    <scope>NUCLEOTIDE SEQUENCE</scope>
    <source>
        <strain evidence="2">GVMAG-S-1101172-89</strain>
    </source>
</reference>
<feature type="region of interest" description="Disordered" evidence="1">
    <location>
        <begin position="80"/>
        <end position="172"/>
    </location>
</feature>
<feature type="compositionally biased region" description="Basic residues" evidence="1">
    <location>
        <begin position="146"/>
        <end position="172"/>
    </location>
</feature>
<evidence type="ECO:0000313" key="2">
    <source>
        <dbReference type="EMBL" id="QHU12601.1"/>
    </source>
</evidence>
<dbReference type="AlphaFoldDB" id="A0A6C0K616"/>
<feature type="compositionally biased region" description="Low complexity" evidence="1">
    <location>
        <begin position="99"/>
        <end position="108"/>
    </location>
</feature>
<feature type="compositionally biased region" description="Polar residues" evidence="1">
    <location>
        <begin position="128"/>
        <end position="142"/>
    </location>
</feature>
<protein>
    <submittedName>
        <fullName evidence="2">Uncharacterized protein</fullName>
    </submittedName>
</protein>
<organism evidence="2">
    <name type="scientific">viral metagenome</name>
    <dbReference type="NCBI Taxonomy" id="1070528"/>
    <lineage>
        <taxon>unclassified sequences</taxon>
        <taxon>metagenomes</taxon>
        <taxon>organismal metagenomes</taxon>
    </lineage>
</organism>
<proteinExistence type="predicted"/>
<sequence>MDATDSLNKNLLAETSDFTSLKELGVINSGLGSTTTTPYPFGGNPINLQTTTSNSDVLHAIEQLRGEVKNGFEKVMAKLSDTPVKTGGGAQNISQQPVEMSESTTTESPSFINGIKTTLGLGSPPQEPISTSSRDTSSLNDTLTGGRRKRTRKSRRRLHRRSSRHRHRSRRH</sequence>
<name>A0A6C0K616_9ZZZZ</name>
<dbReference type="EMBL" id="MN740808">
    <property type="protein sequence ID" value="QHU12601.1"/>
    <property type="molecule type" value="Genomic_DNA"/>
</dbReference>
<accession>A0A6C0K616</accession>
<evidence type="ECO:0000256" key="1">
    <source>
        <dbReference type="SAM" id="MobiDB-lite"/>
    </source>
</evidence>